<dbReference type="InterPro" id="IPR036034">
    <property type="entry name" value="PDZ_sf"/>
</dbReference>
<evidence type="ECO:0000313" key="2">
    <source>
        <dbReference type="EMBL" id="MBF6056873.1"/>
    </source>
</evidence>
<organism evidence="2 3">
    <name type="scientific">Thiomicrorhabdus heinhorstiae</name>
    <dbReference type="NCBI Taxonomy" id="2748010"/>
    <lineage>
        <taxon>Bacteria</taxon>
        <taxon>Pseudomonadati</taxon>
        <taxon>Pseudomonadota</taxon>
        <taxon>Gammaproteobacteria</taxon>
        <taxon>Thiotrichales</taxon>
        <taxon>Piscirickettsiaceae</taxon>
        <taxon>Thiomicrorhabdus</taxon>
    </lineage>
</organism>
<dbReference type="Pfam" id="PF05299">
    <property type="entry name" value="Peptidase_M61"/>
    <property type="match status" value="1"/>
</dbReference>
<dbReference type="Gene3D" id="2.60.40.3650">
    <property type="match status" value="1"/>
</dbReference>
<gene>
    <name evidence="2" type="ORF">H8792_000780</name>
</gene>
<dbReference type="InterPro" id="IPR007963">
    <property type="entry name" value="Peptidase_M61_catalytic"/>
</dbReference>
<comment type="caution">
    <text evidence="2">The sequence shown here is derived from an EMBL/GenBank/DDBJ whole genome shotgun (WGS) entry which is preliminary data.</text>
</comment>
<keyword evidence="3" id="KW-1185">Reference proteome</keyword>
<dbReference type="EMBL" id="JACBGI020000001">
    <property type="protein sequence ID" value="MBF6056873.1"/>
    <property type="molecule type" value="Genomic_DNA"/>
</dbReference>
<dbReference type="Gene3D" id="2.30.42.10">
    <property type="match status" value="1"/>
</dbReference>
<dbReference type="Pfam" id="PF17899">
    <property type="entry name" value="Peptidase_M61_N"/>
    <property type="match status" value="1"/>
</dbReference>
<dbReference type="PROSITE" id="PS50106">
    <property type="entry name" value="PDZ"/>
    <property type="match status" value="1"/>
</dbReference>
<protein>
    <submittedName>
        <fullName evidence="2">M61 family metallopeptidase</fullName>
    </submittedName>
</protein>
<evidence type="ECO:0000259" key="1">
    <source>
        <dbReference type="PROSITE" id="PS50106"/>
    </source>
</evidence>
<dbReference type="Proteomes" id="UP001193680">
    <property type="component" value="Unassembled WGS sequence"/>
</dbReference>
<reference evidence="2 3" key="1">
    <citation type="submission" date="2020-11" db="EMBL/GenBank/DDBJ databases">
        <title>Sulfur oxidizing isolate from Hospital Hole Sinkhole.</title>
        <authorList>
            <person name="Scott K.M."/>
        </authorList>
    </citation>
    <scope>NUCLEOTIDE SEQUENCE [LARGE SCALE GENOMIC DNA]</scope>
    <source>
        <strain evidence="2 3">HH1</strain>
    </source>
</reference>
<dbReference type="InterPro" id="IPR040756">
    <property type="entry name" value="Peptidase_M61_N"/>
</dbReference>
<evidence type="ECO:0000313" key="3">
    <source>
        <dbReference type="Proteomes" id="UP001193680"/>
    </source>
</evidence>
<name>A0ABS0BV03_9GAMM</name>
<feature type="domain" description="PDZ" evidence="1">
    <location>
        <begin position="494"/>
        <end position="548"/>
    </location>
</feature>
<dbReference type="InterPro" id="IPR001478">
    <property type="entry name" value="PDZ"/>
</dbReference>
<dbReference type="InterPro" id="IPR027268">
    <property type="entry name" value="Peptidase_M4/M1_CTD_sf"/>
</dbReference>
<dbReference type="Gene3D" id="1.10.390.10">
    <property type="entry name" value="Neutral Protease Domain 2"/>
    <property type="match status" value="1"/>
</dbReference>
<accession>A0ABS0BV03</accession>
<dbReference type="SUPFAM" id="SSF55486">
    <property type="entry name" value="Metalloproteases ('zincins'), catalytic domain"/>
    <property type="match status" value="1"/>
</dbReference>
<proteinExistence type="predicted"/>
<dbReference type="SUPFAM" id="SSF50156">
    <property type="entry name" value="PDZ domain-like"/>
    <property type="match status" value="1"/>
</dbReference>
<sequence length="597" mass="68360">MTSNMIRYQLELLDPHAHLFSVTLHIPQPQQPLQKVSLPNWIPGSYLIRDFSKHLIDLQACDSSGKLIELIALDKSSWQFACDSAATLSYQVYAWDLSVRGAYFDDQRAFFNGTSVFLQVDGFEQQTHELELIANDFSKQNAWRVASGMPAQEIDPRGFGLYQAEDYAALIDYPFEIGTHHSIEFTACGIPHKMVIAGVFECDFTRLKQDLIKICEYEIELFGSAPMQNYLFQVVVTGNDYGGLEHRNSTALICSRDDLPYIGMQEASDGYVRFLELCSHEYFHSWNVKTIQPQAFQNADLQQPQYTHQLWWFEGVTSYYDALILLRAGVIDRTRYLQLLGEQMTRVYRMPGRFKQSVADSSWFTWTKFYQQDENAPNAIISYYTKGSLIALGLDLLLRKHSHGSFSLDNILRYLWQQHGQTGRALQEKQIEMLCSELSGVDFSDFFAQYLYGRQDLPFADMLAEFGYIFELREYQSLGDTGGTLSKNFLQLSLGANLKPESQGLRVTHVWNDSAAHKAGLSAGDLLIALKGLKVDSIPQVEQMLRRTSADCEWSCHYFRRDELRESKVIPQKAEADRVVIYPSNNCELTDETLPWI</sequence>
<dbReference type="InterPro" id="IPR024191">
    <property type="entry name" value="Peptidase_M61"/>
</dbReference>
<dbReference type="PIRSF" id="PIRSF016493">
    <property type="entry name" value="Glycyl_aminpptds"/>
    <property type="match status" value="1"/>
</dbReference>